<dbReference type="Gene3D" id="3.40.30.10">
    <property type="entry name" value="Glutaredoxin"/>
    <property type="match status" value="1"/>
</dbReference>
<organism evidence="2 3">
    <name type="scientific">Methylocystis rosea</name>
    <dbReference type="NCBI Taxonomy" id="173366"/>
    <lineage>
        <taxon>Bacteria</taxon>
        <taxon>Pseudomonadati</taxon>
        <taxon>Pseudomonadota</taxon>
        <taxon>Alphaproteobacteria</taxon>
        <taxon>Hyphomicrobiales</taxon>
        <taxon>Methylocystaceae</taxon>
        <taxon>Methylocystis</taxon>
    </lineage>
</organism>
<evidence type="ECO:0000256" key="1">
    <source>
        <dbReference type="ARBA" id="ARBA00009004"/>
    </source>
</evidence>
<sequence length="145" mass="15976">MSPLLRRLIERARLPLVDELSLEAFLDGVSKERAQALLFLSGDGANRPETGDVAVVLPELLSHFSDRLRGAVIAPEAEERLRPRLHAYVSPSLVVMRGRVPVGVMPKIWDWADYIAKIEGFLDPCAPVLAGPKRPQVEISFRAGA</sequence>
<name>A0A3G8M8P1_9HYPH</name>
<dbReference type="AlphaFoldDB" id="A0A3G8M8P1"/>
<dbReference type="Proteomes" id="UP000273982">
    <property type="component" value="Chromosome"/>
</dbReference>
<dbReference type="InterPro" id="IPR010893">
    <property type="entry name" value="NiFe-hyd_mat_HyaE"/>
</dbReference>
<accession>A0A3G8M8P1</accession>
<dbReference type="SUPFAM" id="SSF52833">
    <property type="entry name" value="Thioredoxin-like"/>
    <property type="match status" value="1"/>
</dbReference>
<dbReference type="RefSeq" id="WP_124739909.1">
    <property type="nucleotide sequence ID" value="NZ_CP034086.1"/>
</dbReference>
<dbReference type="InterPro" id="IPR036249">
    <property type="entry name" value="Thioredoxin-like_sf"/>
</dbReference>
<gene>
    <name evidence="2" type="ORF">EHO51_17400</name>
</gene>
<comment type="similarity">
    <text evidence="1">Belongs to the HupG/HyaE family.</text>
</comment>
<reference evidence="2 3" key="1">
    <citation type="submission" date="2018-11" db="EMBL/GenBank/DDBJ databases">
        <title>Genome squencing of methanotrophic bacteria isolated from alkaline groundwater in Korea.</title>
        <authorList>
            <person name="Nguyen L.N."/>
        </authorList>
    </citation>
    <scope>NUCLEOTIDE SEQUENCE [LARGE SCALE GENOMIC DNA]</scope>
    <source>
        <strain evidence="2 3">GW6</strain>
    </source>
</reference>
<proteinExistence type="inferred from homology"/>
<dbReference type="Pfam" id="PF07449">
    <property type="entry name" value="HyaE"/>
    <property type="match status" value="1"/>
</dbReference>
<dbReference type="EMBL" id="CP034086">
    <property type="protein sequence ID" value="AZG78363.1"/>
    <property type="molecule type" value="Genomic_DNA"/>
</dbReference>
<protein>
    <submittedName>
        <fullName evidence="2">Hydrogenase accessory protein</fullName>
    </submittedName>
</protein>
<dbReference type="KEGG" id="mros:EHO51_17400"/>
<evidence type="ECO:0000313" key="3">
    <source>
        <dbReference type="Proteomes" id="UP000273982"/>
    </source>
</evidence>
<evidence type="ECO:0000313" key="2">
    <source>
        <dbReference type="EMBL" id="AZG78363.1"/>
    </source>
</evidence>